<keyword evidence="4" id="KW-1185">Reference proteome</keyword>
<sequence>CYVRNVLLLQSSAAFRRRRYDRSSSLSRRRPADFAVLPRHVCVFSHAELRCPSDDWHEFSEFCYKPYEQKRTWYEARASCRRLGAELVSIMSLTEQSWLETNSDVWTGLNDLTVSGYVWSDGSPVTHTNWGFGEPNNHGGRENCVEMVTTNNGSSYWNDVNCDAHQDWVCMIAKGKTPLEPSVAPSPVPGTCP</sequence>
<reference evidence="3" key="3">
    <citation type="submission" date="2020-05" db="EMBL/GenBank/DDBJ databases">
        <title>Electrophorus electricus (electric eel) genome, fEleEle1, primary haplotype.</title>
        <authorList>
            <person name="Myers G."/>
            <person name="Meyer A."/>
            <person name="Fedrigo O."/>
            <person name="Formenti G."/>
            <person name="Rhie A."/>
            <person name="Tracey A."/>
            <person name="Sims Y."/>
            <person name="Jarvis E.D."/>
        </authorList>
    </citation>
    <scope>NUCLEOTIDE SEQUENCE [LARGE SCALE GENOMIC DNA]</scope>
</reference>
<dbReference type="InterPro" id="IPR016186">
    <property type="entry name" value="C-type_lectin-like/link_sf"/>
</dbReference>
<dbReference type="CDD" id="cd00037">
    <property type="entry name" value="CLECT"/>
    <property type="match status" value="1"/>
</dbReference>
<dbReference type="InterPro" id="IPR018378">
    <property type="entry name" value="C-type_lectin_CS"/>
</dbReference>
<dbReference type="Proteomes" id="UP000314983">
    <property type="component" value="Chromosome 6"/>
</dbReference>
<evidence type="ECO:0000256" key="1">
    <source>
        <dbReference type="ARBA" id="ARBA00023157"/>
    </source>
</evidence>
<protein>
    <recommendedName>
        <fullName evidence="2">C-type lectin domain-containing protein</fullName>
    </recommendedName>
</protein>
<reference evidence="3" key="5">
    <citation type="submission" date="2025-09" db="UniProtKB">
        <authorList>
            <consortium name="Ensembl"/>
        </authorList>
    </citation>
    <scope>IDENTIFICATION</scope>
</reference>
<dbReference type="SMART" id="SM00034">
    <property type="entry name" value="CLECT"/>
    <property type="match status" value="1"/>
</dbReference>
<accession>A0A4W4GAA4</accession>
<evidence type="ECO:0000259" key="2">
    <source>
        <dbReference type="PROSITE" id="PS50041"/>
    </source>
</evidence>
<dbReference type="SUPFAM" id="SSF56436">
    <property type="entry name" value="C-type lectin-like"/>
    <property type="match status" value="1"/>
</dbReference>
<dbReference type="InterPro" id="IPR050111">
    <property type="entry name" value="C-type_lectin/snaclec_domain"/>
</dbReference>
<dbReference type="Gene3D" id="3.10.100.10">
    <property type="entry name" value="Mannose-Binding Protein A, subunit A"/>
    <property type="match status" value="1"/>
</dbReference>
<evidence type="ECO:0000313" key="4">
    <source>
        <dbReference type="Proteomes" id="UP000314983"/>
    </source>
</evidence>
<dbReference type="PROSITE" id="PS00615">
    <property type="entry name" value="C_TYPE_LECTIN_1"/>
    <property type="match status" value="1"/>
</dbReference>
<evidence type="ECO:0000313" key="3">
    <source>
        <dbReference type="Ensembl" id="ENSEEEP00000034439.2"/>
    </source>
</evidence>
<gene>
    <name evidence="3" type="primary">SDF2L1</name>
</gene>
<name>A0A4W4GAA4_ELEEL</name>
<dbReference type="PANTHER" id="PTHR22803">
    <property type="entry name" value="MANNOSE, PHOSPHOLIPASE, LECTIN RECEPTOR RELATED"/>
    <property type="match status" value="1"/>
</dbReference>
<dbReference type="GeneTree" id="ENSGT01030000234575"/>
<dbReference type="InterPro" id="IPR001304">
    <property type="entry name" value="C-type_lectin-like"/>
</dbReference>
<reference evidence="3" key="4">
    <citation type="submission" date="2025-08" db="UniProtKB">
        <authorList>
            <consortium name="Ensembl"/>
        </authorList>
    </citation>
    <scope>IDENTIFICATION</scope>
</reference>
<dbReference type="Ensembl" id="ENSEEET00000034842.2">
    <property type="protein sequence ID" value="ENSEEEP00000034439.2"/>
    <property type="gene ID" value="ENSEEEG00000016391.2"/>
</dbReference>
<reference evidence="4" key="2">
    <citation type="journal article" date="2017" name="Sci. Adv.">
        <title>A tail of two voltages: Proteomic comparison of the three electric organs of the electric eel.</title>
        <authorList>
            <person name="Traeger L.L."/>
            <person name="Sabat G."/>
            <person name="Barrett-Wilt G.A."/>
            <person name="Wells G.B."/>
            <person name="Sussman M.R."/>
        </authorList>
    </citation>
    <scope>NUCLEOTIDE SEQUENCE [LARGE SCALE GENOMIC DNA]</scope>
</reference>
<dbReference type="PROSITE" id="PS50041">
    <property type="entry name" value="C_TYPE_LECTIN_2"/>
    <property type="match status" value="1"/>
</dbReference>
<keyword evidence="1" id="KW-1015">Disulfide bond</keyword>
<reference evidence="4" key="1">
    <citation type="journal article" date="2014" name="Science">
        <title>Nonhuman genetics. Genomic basis for the convergent evolution of electric organs.</title>
        <authorList>
            <person name="Gallant J.R."/>
            <person name="Traeger L.L."/>
            <person name="Volkening J.D."/>
            <person name="Moffett H."/>
            <person name="Chen P.H."/>
            <person name="Novina C.D."/>
            <person name="Phillips G.N.Jr."/>
            <person name="Anand R."/>
            <person name="Wells G.B."/>
            <person name="Pinch M."/>
            <person name="Guth R."/>
            <person name="Unguez G.A."/>
            <person name="Albert J.S."/>
            <person name="Zakon H.H."/>
            <person name="Samanta M.P."/>
            <person name="Sussman M.R."/>
        </authorList>
    </citation>
    <scope>NUCLEOTIDE SEQUENCE [LARGE SCALE GENOMIC DNA]</scope>
</reference>
<dbReference type="Pfam" id="PF00059">
    <property type="entry name" value="Lectin_C"/>
    <property type="match status" value="1"/>
</dbReference>
<dbReference type="InterPro" id="IPR016187">
    <property type="entry name" value="CTDL_fold"/>
</dbReference>
<organism evidence="3 4">
    <name type="scientific">Electrophorus electricus</name>
    <name type="common">Electric eel</name>
    <name type="synonym">Gymnotus electricus</name>
    <dbReference type="NCBI Taxonomy" id="8005"/>
    <lineage>
        <taxon>Eukaryota</taxon>
        <taxon>Metazoa</taxon>
        <taxon>Chordata</taxon>
        <taxon>Craniata</taxon>
        <taxon>Vertebrata</taxon>
        <taxon>Euteleostomi</taxon>
        <taxon>Actinopterygii</taxon>
        <taxon>Neopterygii</taxon>
        <taxon>Teleostei</taxon>
        <taxon>Ostariophysi</taxon>
        <taxon>Gymnotiformes</taxon>
        <taxon>Gymnotoidei</taxon>
        <taxon>Gymnotidae</taxon>
        <taxon>Electrophorus</taxon>
    </lineage>
</organism>
<feature type="domain" description="C-type lectin" evidence="2">
    <location>
        <begin position="59"/>
        <end position="171"/>
    </location>
</feature>
<dbReference type="AlphaFoldDB" id="A0A4W4GAA4"/>
<proteinExistence type="predicted"/>